<dbReference type="AlphaFoldDB" id="A0AAD5Q6F7"/>
<comment type="catalytic activity">
    <reaction evidence="1">
        <text>Thiol-dependent hydrolysis of ester, thioester, amide, peptide and isopeptide bonds formed by the C-terminal Gly of ubiquitin (a 76-residue protein attached to proteins as an intracellular targeting signal).</text>
        <dbReference type="EC" id="3.4.19.12"/>
    </reaction>
</comment>
<dbReference type="Gene3D" id="3.90.70.10">
    <property type="entry name" value="Cysteine proteinases"/>
    <property type="match status" value="1"/>
</dbReference>
<keyword evidence="5" id="KW-0378">Hydrolase</keyword>
<gene>
    <name evidence="9" type="ORF">P43SY_005078</name>
</gene>
<organism evidence="9 10">
    <name type="scientific">Pythium insidiosum</name>
    <name type="common">Pythiosis disease agent</name>
    <dbReference type="NCBI Taxonomy" id="114742"/>
    <lineage>
        <taxon>Eukaryota</taxon>
        <taxon>Sar</taxon>
        <taxon>Stramenopiles</taxon>
        <taxon>Oomycota</taxon>
        <taxon>Peronosporomycetes</taxon>
        <taxon>Pythiales</taxon>
        <taxon>Pythiaceae</taxon>
        <taxon>Pythium</taxon>
    </lineage>
</organism>
<dbReference type="GO" id="GO:0004843">
    <property type="term" value="F:cysteine-type deubiquitinase activity"/>
    <property type="evidence" value="ECO:0007669"/>
    <property type="project" value="UniProtKB-EC"/>
</dbReference>
<sequence length="611" mass="65666">MAERKQPAPVETLIAFGDFTIEEAKRALQPGEPDAAASGDEASGPATAPAPPQQHKSWAEALGVKATPPPPPPPPAWGGAGLVAETKATTAATAEAAIDPVAFEDAMQVALAALDVTAPAKEMKKRGLVNQGNTCFQNAIMQSILSCPPFVNLLVEISSLVAATPSVLAQSASGFRAWRHMLAFTREFEEPTLAQLQRLGASGLNDIQRKVPRPIKISGYFLDVLSAFQKSRGDQEDALEFLEFFLDYLHSEYEQSGLALPPSCEAQTKRVVAADDEQAALDLDDGWAEVGKGGKSALLRQNPVDAARSPINWLFKGTVRAELRQGGKKQSSITIEPFHCLHLNLDHDLSGAVPGAPTMKAALTKSYNVLDMIRKTFEPEVIEDSGRGGGSLKRFSTIDELPAVLTLNLKRFTYHPELGPVKLQQFVQYPASFEFPVDVLSPKCRAENGGAGTATATATADATGFTRFPPVYELFAVVSHHGKYVMGGHYTCVCRDNKDQWFQYDDEHVLSVSEAAALAENAYVLFYMRTNRPVTASKPVPPPAVSTAIPGASSTPKGGRRTSQPQQSQSQRGRPRNNGSSPANGRGPNGSAGNQQQQQHQQRKRGNGPKP</sequence>
<dbReference type="PROSITE" id="PS00973">
    <property type="entry name" value="USP_2"/>
    <property type="match status" value="1"/>
</dbReference>
<protein>
    <recommendedName>
        <fullName evidence="2">ubiquitinyl hydrolase 1</fullName>
        <ecNumber evidence="2">3.4.19.12</ecNumber>
    </recommendedName>
</protein>
<dbReference type="CDD" id="cd02257">
    <property type="entry name" value="Peptidase_C19"/>
    <property type="match status" value="1"/>
</dbReference>
<keyword evidence="4" id="KW-0833">Ubl conjugation pathway</keyword>
<dbReference type="PANTHER" id="PTHR24006:SF687">
    <property type="entry name" value="UBIQUITIN CARBOXYL-TERMINAL HYDROLASE 10"/>
    <property type="match status" value="1"/>
</dbReference>
<evidence type="ECO:0000256" key="1">
    <source>
        <dbReference type="ARBA" id="ARBA00000707"/>
    </source>
</evidence>
<dbReference type="InterPro" id="IPR018200">
    <property type="entry name" value="USP_CS"/>
</dbReference>
<dbReference type="SUPFAM" id="SSF54001">
    <property type="entry name" value="Cysteine proteinases"/>
    <property type="match status" value="1"/>
</dbReference>
<evidence type="ECO:0000256" key="5">
    <source>
        <dbReference type="ARBA" id="ARBA00022801"/>
    </source>
</evidence>
<proteinExistence type="predicted"/>
<dbReference type="EMBL" id="JAKCXM010000138">
    <property type="protein sequence ID" value="KAJ0401058.1"/>
    <property type="molecule type" value="Genomic_DNA"/>
</dbReference>
<accession>A0AAD5Q6F7</accession>
<evidence type="ECO:0000256" key="7">
    <source>
        <dbReference type="SAM" id="MobiDB-lite"/>
    </source>
</evidence>
<dbReference type="PROSITE" id="PS50235">
    <property type="entry name" value="USP_3"/>
    <property type="match status" value="1"/>
</dbReference>
<dbReference type="GO" id="GO:0005634">
    <property type="term" value="C:nucleus"/>
    <property type="evidence" value="ECO:0007669"/>
    <property type="project" value="TreeGrafter"/>
</dbReference>
<reference evidence="9" key="1">
    <citation type="submission" date="2021-12" db="EMBL/GenBank/DDBJ databases">
        <title>Prjna785345.</title>
        <authorList>
            <person name="Rujirawat T."/>
            <person name="Krajaejun T."/>
        </authorList>
    </citation>
    <scope>NUCLEOTIDE SEQUENCE</scope>
    <source>
        <strain evidence="9">Pi057C3</strain>
    </source>
</reference>
<evidence type="ECO:0000256" key="2">
    <source>
        <dbReference type="ARBA" id="ARBA00012759"/>
    </source>
</evidence>
<dbReference type="GO" id="GO:0005829">
    <property type="term" value="C:cytosol"/>
    <property type="evidence" value="ECO:0007669"/>
    <property type="project" value="TreeGrafter"/>
</dbReference>
<dbReference type="InterPro" id="IPR028889">
    <property type="entry name" value="USP"/>
</dbReference>
<feature type="region of interest" description="Disordered" evidence="7">
    <location>
        <begin position="534"/>
        <end position="611"/>
    </location>
</feature>
<evidence type="ECO:0000256" key="3">
    <source>
        <dbReference type="ARBA" id="ARBA00022670"/>
    </source>
</evidence>
<feature type="compositionally biased region" description="Basic residues" evidence="7">
    <location>
        <begin position="601"/>
        <end position="611"/>
    </location>
</feature>
<feature type="domain" description="USP" evidence="8">
    <location>
        <begin position="126"/>
        <end position="530"/>
    </location>
</feature>
<dbReference type="PANTHER" id="PTHR24006">
    <property type="entry name" value="UBIQUITIN CARBOXYL-TERMINAL HYDROLASE"/>
    <property type="match status" value="1"/>
</dbReference>
<keyword evidence="3" id="KW-0645">Protease</keyword>
<evidence type="ECO:0000256" key="4">
    <source>
        <dbReference type="ARBA" id="ARBA00022786"/>
    </source>
</evidence>
<keyword evidence="10" id="KW-1185">Reference proteome</keyword>
<keyword evidence="6" id="KW-0788">Thiol protease</keyword>
<dbReference type="Pfam" id="PF00443">
    <property type="entry name" value="UCH"/>
    <property type="match status" value="1"/>
</dbReference>
<dbReference type="InterPro" id="IPR001394">
    <property type="entry name" value="Peptidase_C19_UCH"/>
</dbReference>
<dbReference type="GO" id="GO:0016579">
    <property type="term" value="P:protein deubiquitination"/>
    <property type="evidence" value="ECO:0007669"/>
    <property type="project" value="InterPro"/>
</dbReference>
<dbReference type="InterPro" id="IPR038765">
    <property type="entry name" value="Papain-like_cys_pep_sf"/>
</dbReference>
<name>A0AAD5Q6F7_PYTIN</name>
<feature type="region of interest" description="Disordered" evidence="7">
    <location>
        <begin position="24"/>
        <end position="58"/>
    </location>
</feature>
<dbReference type="FunFam" id="3.90.70.10:FF:000093">
    <property type="entry name" value="Ubiquitin carboxyl-terminal hydrolase, putative"/>
    <property type="match status" value="1"/>
</dbReference>
<dbReference type="Proteomes" id="UP001209570">
    <property type="component" value="Unassembled WGS sequence"/>
</dbReference>
<dbReference type="GO" id="GO:0006508">
    <property type="term" value="P:proteolysis"/>
    <property type="evidence" value="ECO:0007669"/>
    <property type="project" value="UniProtKB-KW"/>
</dbReference>
<comment type="caution">
    <text evidence="9">The sequence shown here is derived from an EMBL/GenBank/DDBJ whole genome shotgun (WGS) entry which is preliminary data.</text>
</comment>
<evidence type="ECO:0000313" key="10">
    <source>
        <dbReference type="Proteomes" id="UP001209570"/>
    </source>
</evidence>
<dbReference type="EC" id="3.4.19.12" evidence="2"/>
<feature type="compositionally biased region" description="Low complexity" evidence="7">
    <location>
        <begin position="561"/>
        <end position="572"/>
    </location>
</feature>
<evidence type="ECO:0000256" key="6">
    <source>
        <dbReference type="ARBA" id="ARBA00022807"/>
    </source>
</evidence>
<evidence type="ECO:0000313" key="9">
    <source>
        <dbReference type="EMBL" id="KAJ0401058.1"/>
    </source>
</evidence>
<evidence type="ECO:0000259" key="8">
    <source>
        <dbReference type="PROSITE" id="PS50235"/>
    </source>
</evidence>
<dbReference type="InterPro" id="IPR050164">
    <property type="entry name" value="Peptidase_C19"/>
</dbReference>